<protein>
    <submittedName>
        <fullName evidence="1">Uncharacterized protein</fullName>
    </submittedName>
</protein>
<dbReference type="EMBL" id="VSRR010093938">
    <property type="protein sequence ID" value="MPC93183.1"/>
    <property type="molecule type" value="Genomic_DNA"/>
</dbReference>
<sequence>MKSTRLSSSLVPPSASGLRAAISSLHFITNSFKMCAPTWGRVYGGQKINGESLHYSNPNRRN</sequence>
<dbReference type="AlphaFoldDB" id="A0A5B7JFM0"/>
<reference evidence="1 2" key="1">
    <citation type="submission" date="2019-05" db="EMBL/GenBank/DDBJ databases">
        <title>Another draft genome of Portunus trituberculatus and its Hox gene families provides insights of decapod evolution.</title>
        <authorList>
            <person name="Jeong J.-H."/>
            <person name="Song I."/>
            <person name="Kim S."/>
            <person name="Choi T."/>
            <person name="Kim D."/>
            <person name="Ryu S."/>
            <person name="Kim W."/>
        </authorList>
    </citation>
    <scope>NUCLEOTIDE SEQUENCE [LARGE SCALE GENOMIC DNA]</scope>
    <source>
        <tissue evidence="1">Muscle</tissue>
    </source>
</reference>
<evidence type="ECO:0000313" key="1">
    <source>
        <dbReference type="EMBL" id="MPC93183.1"/>
    </source>
</evidence>
<proteinExistence type="predicted"/>
<gene>
    <name evidence="1" type="ORF">E2C01_088305</name>
</gene>
<keyword evidence="2" id="KW-1185">Reference proteome</keyword>
<comment type="caution">
    <text evidence="1">The sequence shown here is derived from an EMBL/GenBank/DDBJ whole genome shotgun (WGS) entry which is preliminary data.</text>
</comment>
<evidence type="ECO:0000313" key="2">
    <source>
        <dbReference type="Proteomes" id="UP000324222"/>
    </source>
</evidence>
<organism evidence="1 2">
    <name type="scientific">Portunus trituberculatus</name>
    <name type="common">Swimming crab</name>
    <name type="synonym">Neptunus trituberculatus</name>
    <dbReference type="NCBI Taxonomy" id="210409"/>
    <lineage>
        <taxon>Eukaryota</taxon>
        <taxon>Metazoa</taxon>
        <taxon>Ecdysozoa</taxon>
        <taxon>Arthropoda</taxon>
        <taxon>Crustacea</taxon>
        <taxon>Multicrustacea</taxon>
        <taxon>Malacostraca</taxon>
        <taxon>Eumalacostraca</taxon>
        <taxon>Eucarida</taxon>
        <taxon>Decapoda</taxon>
        <taxon>Pleocyemata</taxon>
        <taxon>Brachyura</taxon>
        <taxon>Eubrachyura</taxon>
        <taxon>Portunoidea</taxon>
        <taxon>Portunidae</taxon>
        <taxon>Portuninae</taxon>
        <taxon>Portunus</taxon>
    </lineage>
</organism>
<accession>A0A5B7JFM0</accession>
<dbReference type="Proteomes" id="UP000324222">
    <property type="component" value="Unassembled WGS sequence"/>
</dbReference>
<name>A0A5B7JFM0_PORTR</name>